<feature type="region of interest" description="Disordered" evidence="1">
    <location>
        <begin position="258"/>
        <end position="330"/>
    </location>
</feature>
<evidence type="ECO:0000256" key="1">
    <source>
        <dbReference type="SAM" id="MobiDB-lite"/>
    </source>
</evidence>
<proteinExistence type="predicted"/>
<comment type="caution">
    <text evidence="2">The sequence shown here is derived from an EMBL/GenBank/DDBJ whole genome shotgun (WGS) entry which is preliminary data.</text>
</comment>
<dbReference type="Gene3D" id="3.40.630.30">
    <property type="match status" value="1"/>
</dbReference>
<feature type="region of interest" description="Disordered" evidence="1">
    <location>
        <begin position="99"/>
        <end position="119"/>
    </location>
</feature>
<accession>A0A6N9UFL0</accession>
<dbReference type="SUPFAM" id="SSF55729">
    <property type="entry name" value="Acyl-CoA N-acyltransferases (Nat)"/>
    <property type="match status" value="1"/>
</dbReference>
<dbReference type="AlphaFoldDB" id="A0A6N9UFL0"/>
<dbReference type="InterPro" id="IPR016181">
    <property type="entry name" value="Acyl_CoA_acyltransferase"/>
</dbReference>
<evidence type="ECO:0000313" key="2">
    <source>
        <dbReference type="EMBL" id="NEA19745.1"/>
    </source>
</evidence>
<reference evidence="2 3" key="1">
    <citation type="submission" date="2020-01" db="EMBL/GenBank/DDBJ databases">
        <title>Insect and environment-associated Actinomycetes.</title>
        <authorList>
            <person name="Currrie C."/>
            <person name="Chevrette M."/>
            <person name="Carlson C."/>
            <person name="Stubbendieck R."/>
            <person name="Wendt-Pienkowski E."/>
        </authorList>
    </citation>
    <scope>NUCLEOTIDE SEQUENCE [LARGE SCALE GENOMIC DNA]</scope>
    <source>
        <strain evidence="2 3">SID11342</strain>
    </source>
</reference>
<dbReference type="RefSeq" id="WP_164349234.1">
    <property type="nucleotide sequence ID" value="NZ_JAAGLQ010000643.1"/>
</dbReference>
<organism evidence="2 3">
    <name type="scientific">Streptomyces halstedii</name>
    <dbReference type="NCBI Taxonomy" id="1944"/>
    <lineage>
        <taxon>Bacteria</taxon>
        <taxon>Bacillati</taxon>
        <taxon>Actinomycetota</taxon>
        <taxon>Actinomycetes</taxon>
        <taxon>Kitasatosporales</taxon>
        <taxon>Streptomycetaceae</taxon>
        <taxon>Streptomyces</taxon>
    </lineage>
</organism>
<dbReference type="EMBL" id="JAAGLQ010000643">
    <property type="protein sequence ID" value="NEA19745.1"/>
    <property type="molecule type" value="Genomic_DNA"/>
</dbReference>
<dbReference type="GO" id="GO:0016740">
    <property type="term" value="F:transferase activity"/>
    <property type="evidence" value="ECO:0007669"/>
    <property type="project" value="UniProtKB-KW"/>
</dbReference>
<protein>
    <submittedName>
        <fullName evidence="2">GNAT family N-acetyltransferase</fullName>
    </submittedName>
</protein>
<evidence type="ECO:0000313" key="3">
    <source>
        <dbReference type="Proteomes" id="UP000471293"/>
    </source>
</evidence>
<gene>
    <name evidence="2" type="ORF">G3I29_30690</name>
</gene>
<sequence>MTMGWADALTAELKRSMPSGALLGLVLDGDDTVLELELLRVSIGHRGQGHADRVLGRICAEADARELTVVCTPTDEFGADRRRLEHLYRRHGFAAATPENQLTKHSWQRPPAHPRPPVGVDVETVRRLRAGLDFYLPLAADISRDWHYPTFADLVLAHGRLYAPAPWPGGLQHPGRCFAAAHALADREGWTYCEGFALVPSSADSVPHGAAEHAWCLTDDGRVADPALPDGYATLYWGLPLAEAFHAEHRQARGNDAILTYAPTPSGPNSTRSCAPNCPLPPWFRSQGPHRRPSGRHEHARDRRTYPPQGRPRNGGDPLAPAGGPRRMRR</sequence>
<dbReference type="Proteomes" id="UP000471293">
    <property type="component" value="Unassembled WGS sequence"/>
</dbReference>
<keyword evidence="2" id="KW-0808">Transferase</keyword>
<feature type="compositionally biased region" description="Basic and acidic residues" evidence="1">
    <location>
        <begin position="295"/>
        <end position="305"/>
    </location>
</feature>
<name>A0A6N9UFL0_STRHA</name>